<evidence type="ECO:0000313" key="2">
    <source>
        <dbReference type="Proteomes" id="UP000030143"/>
    </source>
</evidence>
<organism evidence="1 2">
    <name type="scientific">Penicillium expansum</name>
    <name type="common">Blue mold rot fungus</name>
    <dbReference type="NCBI Taxonomy" id="27334"/>
    <lineage>
        <taxon>Eukaryota</taxon>
        <taxon>Fungi</taxon>
        <taxon>Dikarya</taxon>
        <taxon>Ascomycota</taxon>
        <taxon>Pezizomycotina</taxon>
        <taxon>Eurotiomycetes</taxon>
        <taxon>Eurotiomycetidae</taxon>
        <taxon>Eurotiales</taxon>
        <taxon>Aspergillaceae</taxon>
        <taxon>Penicillium</taxon>
    </lineage>
</organism>
<name>A0A0A2KJ66_PENEN</name>
<dbReference type="AlphaFoldDB" id="A0A0A2KJ66"/>
<accession>A0A0A2KJ66</accession>
<dbReference type="Proteomes" id="UP000030143">
    <property type="component" value="Unassembled WGS sequence"/>
</dbReference>
<dbReference type="VEuPathDB" id="FungiDB:PEXP_109360"/>
<dbReference type="OrthoDB" id="5230873at2759"/>
<reference evidence="1 2" key="1">
    <citation type="journal article" date="2015" name="Mol. Plant Microbe Interact.">
        <title>Genome, transcriptome, and functional analyses of Penicillium expansum provide new insights into secondary metabolism and pathogenicity.</title>
        <authorList>
            <person name="Ballester A.R."/>
            <person name="Marcet-Houben M."/>
            <person name="Levin E."/>
            <person name="Sela N."/>
            <person name="Selma-Lazaro C."/>
            <person name="Carmona L."/>
            <person name="Wisniewski M."/>
            <person name="Droby S."/>
            <person name="Gonzalez-Candelas L."/>
            <person name="Gabaldon T."/>
        </authorList>
    </citation>
    <scope>NUCLEOTIDE SEQUENCE [LARGE SCALE GENOMIC DNA]</scope>
    <source>
        <strain evidence="1 2">MD-8</strain>
    </source>
</reference>
<comment type="caution">
    <text evidence="1">The sequence shown here is derived from an EMBL/GenBank/DDBJ whole genome shotgun (WGS) entry which is preliminary data.</text>
</comment>
<gene>
    <name evidence="1" type="ORF">PEX2_075700</name>
</gene>
<dbReference type="GeneID" id="27680260"/>
<dbReference type="HOGENOM" id="CLU_100635_0_1_1"/>
<evidence type="ECO:0000313" key="1">
    <source>
        <dbReference type="EMBL" id="KGO56617.1"/>
    </source>
</evidence>
<dbReference type="RefSeq" id="XP_016598323.1">
    <property type="nucleotide sequence ID" value="XM_016744840.1"/>
</dbReference>
<dbReference type="EMBL" id="JQFZ01000161">
    <property type="protein sequence ID" value="KGO56617.1"/>
    <property type="molecule type" value="Genomic_DNA"/>
</dbReference>
<sequence>MLYLGASAYASAVVPRTPPSAGEKFGLYAYGESFGGLSLFYGDGKALIGDPANSTASTTSSVYFERTSESSDSPWVANPNGTANTNGTAHSIASWSDQMLYIPSSSSSSDEMGFTSKNRSNETTTGFIFYGTWMMVELDSGDISSSFYVRESSQGDGIYSLLWNVSDDTTAIPVSLRSVAPSNT</sequence>
<proteinExistence type="predicted"/>
<keyword evidence="2" id="KW-1185">Reference proteome</keyword>
<dbReference type="PhylomeDB" id="A0A0A2KJ66"/>
<protein>
    <submittedName>
        <fullName evidence="1">Uncharacterized protein</fullName>
    </submittedName>
</protein>